<evidence type="ECO:0000259" key="24">
    <source>
        <dbReference type="Pfam" id="PF04697"/>
    </source>
</evidence>
<keyword evidence="10" id="KW-0832">Ubl conjugation</keyword>
<feature type="region of interest" description="Disordered" evidence="22">
    <location>
        <begin position="284"/>
        <end position="605"/>
    </location>
</feature>
<evidence type="ECO:0000313" key="25">
    <source>
        <dbReference type="Ensembl" id="ENSPFOP00000023845.1"/>
    </source>
</evidence>
<reference evidence="25" key="2">
    <citation type="submission" date="2025-08" db="UniProtKB">
        <authorList>
            <consortium name="Ensembl"/>
        </authorList>
    </citation>
    <scope>IDENTIFICATION</scope>
</reference>
<dbReference type="GO" id="GO:0003677">
    <property type="term" value="F:DNA binding"/>
    <property type="evidence" value="ECO:0007669"/>
    <property type="project" value="UniProtKB-KW"/>
</dbReference>
<dbReference type="EMBL" id="AYCK01001347">
    <property type="status" value="NOT_ANNOTATED_CDS"/>
    <property type="molecule type" value="Genomic_DNA"/>
</dbReference>
<feature type="coiled-coil region" evidence="21">
    <location>
        <begin position="181"/>
        <end position="228"/>
    </location>
</feature>
<evidence type="ECO:0000256" key="16">
    <source>
        <dbReference type="ARBA" id="ARBA00023159"/>
    </source>
</evidence>
<keyword evidence="17" id="KW-0804">Transcription</keyword>
<reference evidence="26" key="1">
    <citation type="submission" date="2013-10" db="EMBL/GenBank/DDBJ databases">
        <authorList>
            <person name="Schartl M."/>
            <person name="Warren W."/>
        </authorList>
    </citation>
    <scope>NUCLEOTIDE SEQUENCE [LARGE SCALE GENOMIC DNA]</scope>
    <source>
        <strain evidence="26">female</strain>
    </source>
</reference>
<keyword evidence="14 21" id="KW-0175">Coiled coil</keyword>
<organism evidence="25 26">
    <name type="scientific">Poecilia formosa</name>
    <name type="common">Amazon molly</name>
    <name type="synonym">Limia formosa</name>
    <dbReference type="NCBI Taxonomy" id="48698"/>
    <lineage>
        <taxon>Eukaryota</taxon>
        <taxon>Metazoa</taxon>
        <taxon>Chordata</taxon>
        <taxon>Craniata</taxon>
        <taxon>Vertebrata</taxon>
        <taxon>Euteleostomi</taxon>
        <taxon>Actinopterygii</taxon>
        <taxon>Neopterygii</taxon>
        <taxon>Teleostei</taxon>
        <taxon>Neoteleostei</taxon>
        <taxon>Acanthomorphata</taxon>
        <taxon>Ovalentaria</taxon>
        <taxon>Atherinomorphae</taxon>
        <taxon>Cyprinodontiformes</taxon>
        <taxon>Poeciliidae</taxon>
        <taxon>Poeciliinae</taxon>
        <taxon>Poecilia</taxon>
    </lineage>
</organism>
<feature type="region of interest" description="Disordered" evidence="22">
    <location>
        <begin position="22"/>
        <end position="56"/>
    </location>
</feature>
<dbReference type="Pfam" id="PF04696">
    <property type="entry name" value="Pinin_SDK_memA"/>
    <property type="match status" value="1"/>
</dbReference>
<evidence type="ECO:0000256" key="19">
    <source>
        <dbReference type="ARBA" id="ARBA00023242"/>
    </source>
</evidence>
<keyword evidence="9" id="KW-0747">Spliceosome</keyword>
<accession>A0A096LXF4</accession>
<dbReference type="GO" id="GO:0006397">
    <property type="term" value="P:mRNA processing"/>
    <property type="evidence" value="ECO:0007669"/>
    <property type="project" value="UniProtKB-KW"/>
</dbReference>
<evidence type="ECO:0000256" key="7">
    <source>
        <dbReference type="ARBA" id="ARBA00022553"/>
    </source>
</evidence>
<feature type="domain" description="Pinin/SDK/MemA protein" evidence="23">
    <location>
        <begin position="143"/>
        <end position="267"/>
    </location>
</feature>
<evidence type="ECO:0000256" key="9">
    <source>
        <dbReference type="ARBA" id="ARBA00022728"/>
    </source>
</evidence>
<evidence type="ECO:0000256" key="11">
    <source>
        <dbReference type="ARBA" id="ARBA00022949"/>
    </source>
</evidence>
<evidence type="ECO:0000256" key="14">
    <source>
        <dbReference type="ARBA" id="ARBA00023054"/>
    </source>
</evidence>
<evidence type="ECO:0000256" key="12">
    <source>
        <dbReference type="ARBA" id="ARBA00022990"/>
    </source>
</evidence>
<feature type="compositionally biased region" description="Polar residues" evidence="22">
    <location>
        <begin position="426"/>
        <end position="470"/>
    </location>
</feature>
<dbReference type="PANTHER" id="PTHR12707">
    <property type="entry name" value="PINN"/>
    <property type="match status" value="1"/>
</dbReference>
<evidence type="ECO:0000256" key="10">
    <source>
        <dbReference type="ARBA" id="ARBA00022843"/>
    </source>
</evidence>
<protein>
    <recommendedName>
        <fullName evidence="4">Pinin</fullName>
    </recommendedName>
</protein>
<comment type="subunit">
    <text evidence="20">Found in a mRNA splicing-dependent exon junction complex (EJC). Found in a complex with SR proteins. Found in a mRNP complex with RNPS1. Component of the PSAP complex consisting of RNPS1, SAP18 and PNN. Interacts with PNISR, CTBP1, CTBP2, KRT8, KRT18, KRT19, PS1D/PNO40, PPIG, RNPS1, SFRS4 and SRRM2. Identified in the spliceosome C complex.</text>
</comment>
<dbReference type="InterPro" id="IPR006786">
    <property type="entry name" value="Pinin_SDK_MemA"/>
</dbReference>
<evidence type="ECO:0000256" key="6">
    <source>
        <dbReference type="ARBA" id="ARBA00022499"/>
    </source>
</evidence>
<dbReference type="InterPro" id="IPR006787">
    <property type="entry name" value="Pinin_SDK_N"/>
</dbReference>
<evidence type="ECO:0000256" key="3">
    <source>
        <dbReference type="ARBA" id="ARBA00010386"/>
    </source>
</evidence>
<dbReference type="Proteomes" id="UP000028760">
    <property type="component" value="Unassembled WGS sequence"/>
</dbReference>
<keyword evidence="15" id="KW-0238">DNA-binding</keyword>
<feature type="region of interest" description="Disordered" evidence="22">
    <location>
        <begin position="95"/>
        <end position="130"/>
    </location>
</feature>
<dbReference type="GO" id="GO:0030057">
    <property type="term" value="C:desmosome"/>
    <property type="evidence" value="ECO:0007669"/>
    <property type="project" value="UniProtKB-SubCell"/>
</dbReference>
<dbReference type="Pfam" id="PF04697">
    <property type="entry name" value="Pinin_SDK_N"/>
    <property type="match status" value="1"/>
</dbReference>
<dbReference type="GO" id="GO:0071013">
    <property type="term" value="C:catalytic step 2 spliceosome"/>
    <property type="evidence" value="ECO:0007669"/>
    <property type="project" value="TreeGrafter"/>
</dbReference>
<reference evidence="25" key="3">
    <citation type="submission" date="2025-09" db="UniProtKB">
        <authorList>
            <consortium name="Ensembl"/>
        </authorList>
    </citation>
    <scope>IDENTIFICATION</scope>
</reference>
<evidence type="ECO:0000313" key="26">
    <source>
        <dbReference type="Proteomes" id="UP000028760"/>
    </source>
</evidence>
<feature type="compositionally biased region" description="Low complexity" evidence="22">
    <location>
        <begin position="522"/>
        <end position="561"/>
    </location>
</feature>
<feature type="compositionally biased region" description="Basic and acidic residues" evidence="22">
    <location>
        <begin position="574"/>
        <end position="605"/>
    </location>
</feature>
<dbReference type="AlphaFoldDB" id="A0A096LXF4"/>
<dbReference type="GeneTree" id="ENSGT00730000111160"/>
<sequence>ESKMAVAVRSLQDQLEKAKESLKNVDDNIRKLTGRDPNESRPGQLRRLSGPMVGLGGGRGRGINLLRRSLSDMGSGGTPAKQRDIEGALLRLAGDQRARRDVRHDSDAEDDDDVKKPALQSSVVATSKERTRRDLIQDQTMDEKGKQRNRRMFGLLMGTLQKFKQESNVSSEKLKRRSEIEQKLEVQAEAERKRVENEKRELFEERKAKQTELRLLEQKVELAQLQEEWNCHNNHLVKYIRTKTKPHIFYRPGKMCSATQKLLEESTKKLNAVFEERREAFAEHLSKMESRPRRQPNRDQDGSSASRMDRPVEGKPAGQVEKRRGLVKIEEVEEEVMEVREEGSKEEQENSEKAASPESEEMEVEKEDKGKEDKVETDRKQESTETQEEKTPDVQSCEAAVSSVKVPDSTDEPPQSLAAGEPAAQSPGTETASPSQEPQTASAAPTQDPTSPAQDSMAPESSVQDSTVENQTEERKSQEDEEESPQKLPDSKEVDAPAKEEGEEQGRGRKKEKDAKKRRSRSNSSSSSSSGSSSSGSSSSSSGSSRSSSSSSSSSSSTSSSRSRDGGKRKRRPSDRGRDKRSEEKKGRPSRSDREHKDRGDRKDK</sequence>
<feature type="compositionally biased region" description="Basic and acidic residues" evidence="22">
    <location>
        <begin position="22"/>
        <end position="39"/>
    </location>
</feature>
<evidence type="ECO:0000256" key="8">
    <source>
        <dbReference type="ARBA" id="ARBA00022664"/>
    </source>
</evidence>
<evidence type="ECO:0000256" key="2">
    <source>
        <dbReference type="ARBA" id="ARBA00004568"/>
    </source>
</evidence>
<feature type="compositionally biased region" description="Basic and acidic residues" evidence="22">
    <location>
        <begin position="489"/>
        <end position="515"/>
    </location>
</feature>
<keyword evidence="11" id="KW-0965">Cell junction</keyword>
<keyword evidence="18" id="KW-0508">mRNA splicing</keyword>
<evidence type="ECO:0000259" key="23">
    <source>
        <dbReference type="Pfam" id="PF04696"/>
    </source>
</evidence>
<keyword evidence="12" id="KW-0007">Acetylation</keyword>
<name>A0A096LXF4_POEFO</name>
<keyword evidence="19" id="KW-0539">Nucleus</keyword>
<comment type="similarity">
    <text evidence="3">Belongs to the pinin family.</text>
</comment>
<feature type="compositionally biased region" description="Basic and acidic residues" evidence="22">
    <location>
        <begin position="366"/>
        <end position="392"/>
    </location>
</feature>
<keyword evidence="13" id="KW-0805">Transcription regulation</keyword>
<feature type="compositionally biased region" description="Basic and acidic residues" evidence="22">
    <location>
        <begin position="320"/>
        <end position="330"/>
    </location>
</feature>
<evidence type="ECO:0000256" key="20">
    <source>
        <dbReference type="ARBA" id="ARBA00025916"/>
    </source>
</evidence>
<evidence type="ECO:0000256" key="22">
    <source>
        <dbReference type="SAM" id="MobiDB-lite"/>
    </source>
</evidence>
<dbReference type="Ensembl" id="ENSPFOT00000023986.1">
    <property type="protein sequence ID" value="ENSPFOP00000023845.1"/>
    <property type="gene ID" value="ENSPFOG00000022307.1"/>
</dbReference>
<evidence type="ECO:0000256" key="4">
    <source>
        <dbReference type="ARBA" id="ARBA00020056"/>
    </source>
</evidence>
<feature type="domain" description="Pinin/SDK" evidence="24">
    <location>
        <begin position="4"/>
        <end position="139"/>
    </location>
</feature>
<keyword evidence="7" id="KW-0597">Phosphoprotein</keyword>
<keyword evidence="8" id="KW-0507">mRNA processing</keyword>
<dbReference type="GO" id="GO:0008380">
    <property type="term" value="P:RNA splicing"/>
    <property type="evidence" value="ECO:0007669"/>
    <property type="project" value="UniProtKB-KW"/>
</dbReference>
<proteinExistence type="inferred from homology"/>
<evidence type="ECO:0000256" key="13">
    <source>
        <dbReference type="ARBA" id="ARBA00023015"/>
    </source>
</evidence>
<keyword evidence="16" id="KW-0010">Activator</keyword>
<keyword evidence="26" id="KW-1185">Reference proteome</keyword>
<dbReference type="PANTHER" id="PTHR12707:SF0">
    <property type="entry name" value="PININ"/>
    <property type="match status" value="1"/>
</dbReference>
<feature type="compositionally biased region" description="Basic and acidic residues" evidence="22">
    <location>
        <begin position="337"/>
        <end position="352"/>
    </location>
</feature>
<evidence type="ECO:0000256" key="15">
    <source>
        <dbReference type="ARBA" id="ARBA00023125"/>
    </source>
</evidence>
<keyword evidence="5" id="KW-0488">Methylation</keyword>
<evidence type="ECO:0000256" key="17">
    <source>
        <dbReference type="ARBA" id="ARBA00023163"/>
    </source>
</evidence>
<evidence type="ECO:0000256" key="5">
    <source>
        <dbReference type="ARBA" id="ARBA00022481"/>
    </source>
</evidence>
<evidence type="ECO:0000256" key="1">
    <source>
        <dbReference type="ARBA" id="ARBA00004324"/>
    </source>
</evidence>
<evidence type="ECO:0000256" key="21">
    <source>
        <dbReference type="SAM" id="Coils"/>
    </source>
</evidence>
<evidence type="ECO:0000256" key="18">
    <source>
        <dbReference type="ARBA" id="ARBA00023187"/>
    </source>
</evidence>
<feature type="compositionally biased region" description="Basic and acidic residues" evidence="22">
    <location>
        <begin position="284"/>
        <end position="313"/>
    </location>
</feature>
<comment type="subcellular location">
    <subcellularLocation>
        <location evidence="2">Cell junction</location>
        <location evidence="2">Desmosome</location>
    </subcellularLocation>
    <subcellularLocation>
        <location evidence="1">Nucleus speckle</location>
    </subcellularLocation>
</comment>
<dbReference type="InterPro" id="IPR039853">
    <property type="entry name" value="Pinin"/>
</dbReference>
<dbReference type="GO" id="GO:0016607">
    <property type="term" value="C:nuclear speck"/>
    <property type="evidence" value="ECO:0007669"/>
    <property type="project" value="UniProtKB-SubCell"/>
</dbReference>
<keyword evidence="6" id="KW-1017">Isopeptide bond</keyword>
<feature type="compositionally biased region" description="Basic and acidic residues" evidence="22">
    <location>
        <begin position="95"/>
        <end position="106"/>
    </location>
</feature>